<keyword evidence="5" id="KW-1185">Reference proteome</keyword>
<comment type="similarity">
    <text evidence="1">Belongs to the villin/gelsolin family.</text>
</comment>
<feature type="compositionally biased region" description="Low complexity" evidence="2">
    <location>
        <begin position="33"/>
        <end position="46"/>
    </location>
</feature>
<accession>A0A9N9RLY3</accession>
<feature type="region of interest" description="Disordered" evidence="2">
    <location>
        <begin position="338"/>
        <end position="366"/>
    </location>
</feature>
<feature type="region of interest" description="Disordered" evidence="2">
    <location>
        <begin position="212"/>
        <end position="244"/>
    </location>
</feature>
<dbReference type="GO" id="GO:0051014">
    <property type="term" value="P:actin filament severing"/>
    <property type="evidence" value="ECO:0007669"/>
    <property type="project" value="TreeGrafter"/>
</dbReference>
<dbReference type="GO" id="GO:0005737">
    <property type="term" value="C:cytoplasm"/>
    <property type="evidence" value="ECO:0007669"/>
    <property type="project" value="TreeGrafter"/>
</dbReference>
<dbReference type="Pfam" id="PF02209">
    <property type="entry name" value="VHP"/>
    <property type="match status" value="1"/>
</dbReference>
<dbReference type="Gene3D" id="3.40.20.10">
    <property type="entry name" value="Severin"/>
    <property type="match status" value="5"/>
</dbReference>
<name>A0A9N9RLY3_9DIPT</name>
<dbReference type="Gene3D" id="1.10.950.10">
    <property type="entry name" value="Villin headpiece domain"/>
    <property type="match status" value="1"/>
</dbReference>
<reference evidence="4" key="1">
    <citation type="submission" date="2022-01" db="EMBL/GenBank/DDBJ databases">
        <authorList>
            <person name="King R."/>
        </authorList>
    </citation>
    <scope>NUCLEOTIDE SEQUENCE</scope>
</reference>
<sequence length="1338" mass="153005">MEDSADETPSSKIRDLISASLLATPDKHKCDENNNSNSTPSTSTATDAEKSSENAHKSTNNDSCVDDDRDEKSEKIKPKKMVGLFPLDLRSELKQRVGGGKSGFALKKSSTHYDVSNNLVMSEPISIGFGRKSCDRPKTEIKKKDDSDDEDGGVENLSFKEKLQLIERSSSRNAVNSLAQQISLAKSKSTSIVSQEASEAVKERLKRLNDLENKNRTASIDQTSSDEDNDKMRPEQESIAKNGSIAERLALLKNNGENNWRKRVTKKEVGEEIKRDSLVSDVLSSVTLREKENEFPKPQLRQVKSVDIGASNLLDRLEHLKSNTEKWKNRVEHSDASNFKISNDESDDPPELPFNRDSTKSHPPMKVFKSDKIQSFKLSKSTSTAIFGAPQKTSVRTFTRSTSVQESNEAQPQNVKGLRIQLPTLDQGIDSFFPKAENNEQQSPESVDITDFDEIKVESTILSKRKITQGPKRRRPVSAMKALAQLRTDTISEYTELVQCDSPSPTDFKDTKKSKFTAEALAGLQATEDFTAVTLKSSSEPLNVTHLPYKSPMLIHIKGRRHVQCRLVPVKFSSLNDGDCFVLVTSEKLFNFIGRFANVIESKVCKDMCTSILRDKDLGCNANMLLSITERNLDGHNGKMFCKILERDEDEPLTSAGHSDEDELIEACLQETNMVYELQDDSLVPVEDFWGQVLTISMINSRKIFVLDFGSEVYVWCGKNALPDDKRTAMTLAEELYETPFYYNSCHLNPLDYSVICGHRKSQKDVKMNGTKRPEFAFLARVNQNMETILFKQKFSDWPDIKFQNKSKIPHVDCNEIDHIDGSHLFRSYVYEEPNLVLENSCLGRGNNYFDEDTRRYFEVITVMVKKWHANSYGNEELPNDLHPHFYATEAYTVLWKYQINITVRELSGKVSNRSTVGRDRYVYFNWQGKDATASEKGTSTLHMIELDKEKGSQMIIQQFTEIPAFVRLFKTIFIHKKRIDESRYDSWRMYLITGGSDINEAIALEVPCELQQLRSRACIFIVQGKNGQLVLWKGSKTSEQQQKVALSVCSKLCGKKYSEFFSTEKIRLREYAEGQESSEFFSALCADDNDTNREAYNSLLKHEESFDFTPKLYELTSTNGSFEAIEVVPGLRSKDHYTAFPFVQTDLYNARQPTLFLIDNGYALYLWQGWWPKYVEENGKSQDEVDVNNVENRAGENRWHLERCEAMQTAIDYWKAKCGHNEKYRKDVYIVTAGYEPIEFRTIFPEWIVHDDVVELNSQNPSKEMMQLDEYLTRFHQTTYPLDALLARPLPEYVNPTKLEVYLDDDDFEKTLGMTKDEWKTLPSWKKTNLRKEHGLF</sequence>
<feature type="compositionally biased region" description="Basic and acidic residues" evidence="2">
    <location>
        <begin position="47"/>
        <end position="56"/>
    </location>
</feature>
<evidence type="ECO:0000256" key="2">
    <source>
        <dbReference type="SAM" id="MobiDB-lite"/>
    </source>
</evidence>
<dbReference type="Pfam" id="PF00626">
    <property type="entry name" value="Gelsolin"/>
    <property type="match status" value="1"/>
</dbReference>
<dbReference type="OrthoDB" id="28894at2759"/>
<dbReference type="GO" id="GO:0005546">
    <property type="term" value="F:phosphatidylinositol-4,5-bisphosphate binding"/>
    <property type="evidence" value="ECO:0007669"/>
    <property type="project" value="TreeGrafter"/>
</dbReference>
<dbReference type="PANTHER" id="PTHR11977:SF45">
    <property type="entry name" value="SUPERVILLIN"/>
    <property type="match status" value="1"/>
</dbReference>
<feature type="region of interest" description="Disordered" evidence="2">
    <location>
        <begin position="1"/>
        <end position="81"/>
    </location>
</feature>
<evidence type="ECO:0000256" key="1">
    <source>
        <dbReference type="ARBA" id="ARBA00008418"/>
    </source>
</evidence>
<dbReference type="InterPro" id="IPR036886">
    <property type="entry name" value="Villin_headpiece_dom_sf"/>
</dbReference>
<dbReference type="EMBL" id="OU895877">
    <property type="protein sequence ID" value="CAG9800753.1"/>
    <property type="molecule type" value="Genomic_DNA"/>
</dbReference>
<organism evidence="4 5">
    <name type="scientific">Chironomus riparius</name>
    <dbReference type="NCBI Taxonomy" id="315576"/>
    <lineage>
        <taxon>Eukaryota</taxon>
        <taxon>Metazoa</taxon>
        <taxon>Ecdysozoa</taxon>
        <taxon>Arthropoda</taxon>
        <taxon>Hexapoda</taxon>
        <taxon>Insecta</taxon>
        <taxon>Pterygota</taxon>
        <taxon>Neoptera</taxon>
        <taxon>Endopterygota</taxon>
        <taxon>Diptera</taxon>
        <taxon>Nematocera</taxon>
        <taxon>Chironomoidea</taxon>
        <taxon>Chironomidae</taxon>
        <taxon>Chironominae</taxon>
        <taxon>Chironomus</taxon>
    </lineage>
</organism>
<dbReference type="SUPFAM" id="SSF47050">
    <property type="entry name" value="VHP, Villin headpiece domain"/>
    <property type="match status" value="1"/>
</dbReference>
<feature type="domain" description="HP" evidence="3">
    <location>
        <begin position="1275"/>
        <end position="1338"/>
    </location>
</feature>
<protein>
    <recommendedName>
        <fullName evidence="3">HP domain-containing protein</fullName>
    </recommendedName>
</protein>
<dbReference type="GO" id="GO:0051016">
    <property type="term" value="P:barbed-end actin filament capping"/>
    <property type="evidence" value="ECO:0007669"/>
    <property type="project" value="TreeGrafter"/>
</dbReference>
<dbReference type="InterPro" id="IPR007123">
    <property type="entry name" value="Gelsolin-like_dom"/>
</dbReference>
<dbReference type="GO" id="GO:0008154">
    <property type="term" value="P:actin polymerization or depolymerization"/>
    <property type="evidence" value="ECO:0007669"/>
    <property type="project" value="TreeGrafter"/>
</dbReference>
<dbReference type="InterPro" id="IPR003128">
    <property type="entry name" value="Villin_headpiece"/>
</dbReference>
<dbReference type="SMART" id="SM00262">
    <property type="entry name" value="GEL"/>
    <property type="match status" value="4"/>
</dbReference>
<evidence type="ECO:0000313" key="4">
    <source>
        <dbReference type="EMBL" id="CAG9800753.1"/>
    </source>
</evidence>
<dbReference type="InterPro" id="IPR007122">
    <property type="entry name" value="Villin/Gelsolin"/>
</dbReference>
<dbReference type="Proteomes" id="UP001153620">
    <property type="component" value="Chromosome 1"/>
</dbReference>
<proteinExistence type="inferred from homology"/>
<dbReference type="SUPFAM" id="SSF55753">
    <property type="entry name" value="Actin depolymerizing proteins"/>
    <property type="match status" value="5"/>
</dbReference>
<gene>
    <name evidence="4" type="ORF">CHIRRI_LOCUS3691</name>
</gene>
<dbReference type="SMART" id="SM00153">
    <property type="entry name" value="VHP"/>
    <property type="match status" value="1"/>
</dbReference>
<feature type="compositionally biased region" description="Basic and acidic residues" evidence="2">
    <location>
        <begin position="132"/>
        <end position="146"/>
    </location>
</feature>
<dbReference type="GO" id="GO:0051015">
    <property type="term" value="F:actin filament binding"/>
    <property type="evidence" value="ECO:0007669"/>
    <property type="project" value="InterPro"/>
</dbReference>
<feature type="region of interest" description="Disordered" evidence="2">
    <location>
        <begin position="128"/>
        <end position="159"/>
    </location>
</feature>
<reference evidence="4" key="2">
    <citation type="submission" date="2022-10" db="EMBL/GenBank/DDBJ databases">
        <authorList>
            <consortium name="ENA_rothamsted_submissions"/>
            <consortium name="culmorum"/>
            <person name="King R."/>
        </authorList>
    </citation>
    <scope>NUCLEOTIDE SEQUENCE</scope>
</reference>
<dbReference type="PROSITE" id="PS51089">
    <property type="entry name" value="HP"/>
    <property type="match status" value="1"/>
</dbReference>
<dbReference type="InterPro" id="IPR029006">
    <property type="entry name" value="ADF-H/Gelsolin-like_dom_sf"/>
</dbReference>
<evidence type="ECO:0000313" key="5">
    <source>
        <dbReference type="Proteomes" id="UP001153620"/>
    </source>
</evidence>
<dbReference type="PANTHER" id="PTHR11977">
    <property type="entry name" value="VILLIN"/>
    <property type="match status" value="1"/>
</dbReference>
<evidence type="ECO:0000259" key="3">
    <source>
        <dbReference type="PROSITE" id="PS51089"/>
    </source>
</evidence>
<dbReference type="GO" id="GO:0015629">
    <property type="term" value="C:actin cytoskeleton"/>
    <property type="evidence" value="ECO:0007669"/>
    <property type="project" value="TreeGrafter"/>
</dbReference>